<organism evidence="2 3">
    <name type="scientific">Anas platyrhynchos</name>
    <name type="common">Mallard</name>
    <name type="synonym">Anas boschas</name>
    <dbReference type="NCBI Taxonomy" id="8839"/>
    <lineage>
        <taxon>Eukaryota</taxon>
        <taxon>Metazoa</taxon>
        <taxon>Chordata</taxon>
        <taxon>Craniata</taxon>
        <taxon>Vertebrata</taxon>
        <taxon>Euteleostomi</taxon>
        <taxon>Archelosauria</taxon>
        <taxon>Archosauria</taxon>
        <taxon>Dinosauria</taxon>
        <taxon>Saurischia</taxon>
        <taxon>Theropoda</taxon>
        <taxon>Coelurosauria</taxon>
        <taxon>Aves</taxon>
        <taxon>Neognathae</taxon>
        <taxon>Galloanserae</taxon>
        <taxon>Anseriformes</taxon>
        <taxon>Anatidae</taxon>
        <taxon>Anatinae</taxon>
        <taxon>Anas</taxon>
    </lineage>
</organism>
<feature type="compositionally biased region" description="Basic residues" evidence="1">
    <location>
        <begin position="207"/>
        <end position="217"/>
    </location>
</feature>
<dbReference type="Proteomes" id="UP000296049">
    <property type="component" value="Unassembled WGS sequence"/>
</dbReference>
<feature type="region of interest" description="Disordered" evidence="1">
    <location>
        <begin position="181"/>
        <end position="229"/>
    </location>
</feature>
<feature type="compositionally biased region" description="Low complexity" evidence="1">
    <location>
        <begin position="407"/>
        <end position="418"/>
    </location>
</feature>
<feature type="compositionally biased region" description="Polar residues" evidence="1">
    <location>
        <begin position="333"/>
        <end position="351"/>
    </location>
</feature>
<feature type="compositionally biased region" description="Low complexity" evidence="1">
    <location>
        <begin position="441"/>
        <end position="451"/>
    </location>
</feature>
<dbReference type="AlphaFoldDB" id="R0JUS7"/>
<dbReference type="EMBL" id="KB743145">
    <property type="protein sequence ID" value="EOB00927.1"/>
    <property type="molecule type" value="Genomic_DNA"/>
</dbReference>
<protein>
    <submittedName>
        <fullName evidence="2">Uncharacterized protein</fullName>
    </submittedName>
</protein>
<sequence>MNYQLTSKKPGKKHHVSILQLHAHTHPGDHNSLNLSPKETNPLHMQDYKNHDSYEIAQTEVTHLLRTRLPPGCDLRASPLVIAVKASNAAEAHEMPRAAGFLQKELPFLPPHHAAAVSFLKLHQSTARQQQGEKGRLPGSSTAACFPPQCAEPPTFPTCRCFKHLQTKSRCRTRAAAWQKEQHGSDCPEKNSAPELPVPFRGEPRTMPRKKKHKRSHPSQINEWDRLPAGTGNIQRAPLLSLSLGFELLRLRKRLLAPGTRFLPPFSCSTSSCHGTFWRFVSNFKGSEAGEAESVTGWWQQRPPHSPADKDIPRPPPRNLGALGQLLKHKARSSCQHPAGNTPQQQQTCPSRCSGDGYSRFDSCSCPRRMPEATLRGKHCPRHMQSIKMFTTAQGGGIRKAPALETSSSDESCSSEPKSCPHKSARPAESSSHRKPPPAAPGQGSAASVGAKGEEPSATRHSRGALPAPVSSPGNFPAAFGLAG</sequence>
<gene>
    <name evidence="2" type="ORF">Anapl_00516</name>
</gene>
<feature type="region of interest" description="Disordered" evidence="1">
    <location>
        <begin position="294"/>
        <end position="354"/>
    </location>
</feature>
<accession>R0JUS7</accession>
<name>R0JUS7_ANAPL</name>
<proteinExistence type="predicted"/>
<keyword evidence="3" id="KW-1185">Reference proteome</keyword>
<feature type="region of interest" description="Disordered" evidence="1">
    <location>
        <begin position="392"/>
        <end position="484"/>
    </location>
</feature>
<evidence type="ECO:0000313" key="3">
    <source>
        <dbReference type="Proteomes" id="UP000296049"/>
    </source>
</evidence>
<evidence type="ECO:0000256" key="1">
    <source>
        <dbReference type="SAM" id="MobiDB-lite"/>
    </source>
</evidence>
<reference evidence="3" key="1">
    <citation type="journal article" date="2013" name="Nat. Genet.">
        <title>The duck genome and transcriptome provide insight into an avian influenza virus reservoir species.</title>
        <authorList>
            <person name="Huang Y."/>
            <person name="Li Y."/>
            <person name="Burt D.W."/>
            <person name="Chen H."/>
            <person name="Zhang Y."/>
            <person name="Qian W."/>
            <person name="Kim H."/>
            <person name="Gan S."/>
            <person name="Zhao Y."/>
            <person name="Li J."/>
            <person name="Yi K."/>
            <person name="Feng H."/>
            <person name="Zhu P."/>
            <person name="Li B."/>
            <person name="Liu Q."/>
            <person name="Fairley S."/>
            <person name="Magor K.E."/>
            <person name="Du Z."/>
            <person name="Hu X."/>
            <person name="Goodman L."/>
            <person name="Tafer H."/>
            <person name="Vignal A."/>
            <person name="Lee T."/>
            <person name="Kim K.W."/>
            <person name="Sheng Z."/>
            <person name="An Y."/>
            <person name="Searle S."/>
            <person name="Herrero J."/>
            <person name="Groenen M.A."/>
            <person name="Crooijmans R.P."/>
            <person name="Faraut T."/>
            <person name="Cai Q."/>
            <person name="Webster R.G."/>
            <person name="Aldridge J.R."/>
            <person name="Warren W.C."/>
            <person name="Bartschat S."/>
            <person name="Kehr S."/>
            <person name="Marz M."/>
            <person name="Stadler P.F."/>
            <person name="Smith J."/>
            <person name="Kraus R.H."/>
            <person name="Zhao Y."/>
            <person name="Ren L."/>
            <person name="Fei J."/>
            <person name="Morisson M."/>
            <person name="Kaiser P."/>
            <person name="Griffin D.K."/>
            <person name="Rao M."/>
            <person name="Pitel F."/>
            <person name="Wang J."/>
            <person name="Li N."/>
        </authorList>
    </citation>
    <scope>NUCLEOTIDE SEQUENCE [LARGE SCALE GENOMIC DNA]</scope>
</reference>
<evidence type="ECO:0000313" key="2">
    <source>
        <dbReference type="EMBL" id="EOB00927.1"/>
    </source>
</evidence>